<sequence>MPGHVTIDAVAGGTGPRDQLSVPTGSMQSAVLVGKVGERLADRWQAESSLLGSMCAHALVPSGKLFRPILLLESAMAVGGDADVVLPAAIGAECGHVASLVHDDIIDNDDLRRGKPSVQYKFGADNAIVAGDALIFDLFAALAECRTTGAQPDRIVAALDVVARCGIDLCRGQSLEAEIRERMDFDLDAYLTMVKLKTAALFKGACECGALLAGGEDHMVRALGEYAENLGCAFQIHDDVMSYTVDTDVMGKSDTSDIRNGRLTLPVILAYWESDPDGRQAITEVLVDDGDPIVRRDTLMEILERTGAITAAAQRAVQYSRDAIDALRALPPSPSVDRLRGFAQAAIDRDR</sequence>
<dbReference type="Gene3D" id="1.10.600.10">
    <property type="entry name" value="Farnesyl Diphosphate Synthase"/>
    <property type="match status" value="1"/>
</dbReference>
<keyword evidence="8" id="KW-1185">Reference proteome</keyword>
<dbReference type="SUPFAM" id="SSF48576">
    <property type="entry name" value="Terpenoid synthases"/>
    <property type="match status" value="1"/>
</dbReference>
<evidence type="ECO:0000256" key="4">
    <source>
        <dbReference type="ARBA" id="ARBA00022723"/>
    </source>
</evidence>
<evidence type="ECO:0000313" key="7">
    <source>
        <dbReference type="EMBL" id="SMD26514.1"/>
    </source>
</evidence>
<dbReference type="PANTHER" id="PTHR12001:SF69">
    <property type="entry name" value="ALL TRANS-POLYPRENYL-DIPHOSPHATE SYNTHASE PDSS1"/>
    <property type="match status" value="1"/>
</dbReference>
<dbReference type="GO" id="GO:0046872">
    <property type="term" value="F:metal ion binding"/>
    <property type="evidence" value="ECO:0007669"/>
    <property type="project" value="UniProtKB-KW"/>
</dbReference>
<evidence type="ECO:0000256" key="3">
    <source>
        <dbReference type="ARBA" id="ARBA00022679"/>
    </source>
</evidence>
<dbReference type="PROSITE" id="PS00723">
    <property type="entry name" value="POLYPRENYL_SYNTHASE_1"/>
    <property type="match status" value="1"/>
</dbReference>
<comment type="similarity">
    <text evidence="2 6">Belongs to the FPP/GGPP synthase family.</text>
</comment>
<gene>
    <name evidence="7" type="ORF">SAMN05661093_10097</name>
</gene>
<dbReference type="Proteomes" id="UP000192674">
    <property type="component" value="Unassembled WGS sequence"/>
</dbReference>
<dbReference type="InterPro" id="IPR008949">
    <property type="entry name" value="Isoprenoid_synthase_dom_sf"/>
</dbReference>
<name>A0A1Y5Y6L1_KIBAR</name>
<dbReference type="CDD" id="cd00685">
    <property type="entry name" value="Trans_IPPS_HT"/>
    <property type="match status" value="1"/>
</dbReference>
<dbReference type="PANTHER" id="PTHR12001">
    <property type="entry name" value="GERANYLGERANYL PYROPHOSPHATE SYNTHASE"/>
    <property type="match status" value="1"/>
</dbReference>
<dbReference type="RefSeq" id="WP_084434257.1">
    <property type="nucleotide sequence ID" value="NZ_FWXV01000015.1"/>
</dbReference>
<keyword evidence="3 6" id="KW-0808">Transferase</keyword>
<keyword evidence="5" id="KW-0460">Magnesium</keyword>
<dbReference type="InterPro" id="IPR033749">
    <property type="entry name" value="Polyprenyl_synt_CS"/>
</dbReference>
<evidence type="ECO:0000256" key="1">
    <source>
        <dbReference type="ARBA" id="ARBA00001946"/>
    </source>
</evidence>
<keyword evidence="4" id="KW-0479">Metal-binding</keyword>
<evidence type="ECO:0000256" key="6">
    <source>
        <dbReference type="RuleBase" id="RU004466"/>
    </source>
</evidence>
<protein>
    <submittedName>
        <fullName evidence="7">Geranylgeranyl diphosphate synthase, type I</fullName>
    </submittedName>
</protein>
<organism evidence="7 8">
    <name type="scientific">Kibdelosporangium aridum</name>
    <dbReference type="NCBI Taxonomy" id="2030"/>
    <lineage>
        <taxon>Bacteria</taxon>
        <taxon>Bacillati</taxon>
        <taxon>Actinomycetota</taxon>
        <taxon>Actinomycetes</taxon>
        <taxon>Pseudonocardiales</taxon>
        <taxon>Pseudonocardiaceae</taxon>
        <taxon>Kibdelosporangium</taxon>
    </lineage>
</organism>
<evidence type="ECO:0000313" key="8">
    <source>
        <dbReference type="Proteomes" id="UP000192674"/>
    </source>
</evidence>
<reference evidence="7 8" key="1">
    <citation type="submission" date="2017-04" db="EMBL/GenBank/DDBJ databases">
        <authorList>
            <person name="Afonso C.L."/>
            <person name="Miller P.J."/>
            <person name="Scott M.A."/>
            <person name="Spackman E."/>
            <person name="Goraichik I."/>
            <person name="Dimitrov K.M."/>
            <person name="Suarez D.L."/>
            <person name="Swayne D.E."/>
        </authorList>
    </citation>
    <scope>NUCLEOTIDE SEQUENCE [LARGE SCALE GENOMIC DNA]</scope>
    <source>
        <strain evidence="7 8">DSM 43828</strain>
    </source>
</reference>
<dbReference type="OrthoDB" id="4497239at2"/>
<dbReference type="GO" id="GO:0008299">
    <property type="term" value="P:isoprenoid biosynthetic process"/>
    <property type="evidence" value="ECO:0007669"/>
    <property type="project" value="InterPro"/>
</dbReference>
<dbReference type="SFLD" id="SFLDS00005">
    <property type="entry name" value="Isoprenoid_Synthase_Type_I"/>
    <property type="match status" value="1"/>
</dbReference>
<dbReference type="SFLD" id="SFLDG01017">
    <property type="entry name" value="Polyprenyl_Transferase_Like"/>
    <property type="match status" value="1"/>
</dbReference>
<evidence type="ECO:0000256" key="5">
    <source>
        <dbReference type="ARBA" id="ARBA00022842"/>
    </source>
</evidence>
<dbReference type="GO" id="GO:0004659">
    <property type="term" value="F:prenyltransferase activity"/>
    <property type="evidence" value="ECO:0007669"/>
    <property type="project" value="InterPro"/>
</dbReference>
<dbReference type="AlphaFoldDB" id="A0A1Y5Y6L1"/>
<accession>A0A1Y5Y6L1</accession>
<dbReference type="Pfam" id="PF00348">
    <property type="entry name" value="polyprenyl_synt"/>
    <property type="match status" value="1"/>
</dbReference>
<dbReference type="EMBL" id="FWXV01000015">
    <property type="protein sequence ID" value="SMD26514.1"/>
    <property type="molecule type" value="Genomic_DNA"/>
</dbReference>
<proteinExistence type="inferred from homology"/>
<dbReference type="InterPro" id="IPR000092">
    <property type="entry name" value="Polyprenyl_synt"/>
</dbReference>
<evidence type="ECO:0000256" key="2">
    <source>
        <dbReference type="ARBA" id="ARBA00006706"/>
    </source>
</evidence>
<comment type="cofactor">
    <cofactor evidence="1">
        <name>Mg(2+)</name>
        <dbReference type="ChEBI" id="CHEBI:18420"/>
    </cofactor>
</comment>